<evidence type="ECO:0000313" key="4">
    <source>
        <dbReference type="Proteomes" id="UP000054387"/>
    </source>
</evidence>
<reference evidence="3 4" key="1">
    <citation type="submission" date="2015-12" db="EMBL/GenBank/DDBJ databases">
        <title>Haloprofundus marisrubri gen. nov., sp. nov., an extremely halophilic archaeon isolated from the Discovery deep brine-seawater interface in the Red Sea.</title>
        <authorList>
            <person name="Zhang G."/>
            <person name="Stingl U."/>
            <person name="Rashid M."/>
        </authorList>
    </citation>
    <scope>NUCLEOTIDE SEQUENCE [LARGE SCALE GENOMIC DNA]</scope>
    <source>
        <strain evidence="3 4">SB9</strain>
    </source>
</reference>
<protein>
    <submittedName>
        <fullName evidence="3">Uncharacterized protein</fullName>
    </submittedName>
</protein>
<keyword evidence="4" id="KW-1185">Reference proteome</keyword>
<keyword evidence="2" id="KW-0812">Transmembrane</keyword>
<dbReference type="RefSeq" id="WP_058582914.1">
    <property type="nucleotide sequence ID" value="NZ_LOPU01000030.1"/>
</dbReference>
<evidence type="ECO:0000256" key="1">
    <source>
        <dbReference type="SAM" id="MobiDB-lite"/>
    </source>
</evidence>
<dbReference type="EMBL" id="LOPU01000030">
    <property type="protein sequence ID" value="KTG08630.1"/>
    <property type="molecule type" value="Genomic_DNA"/>
</dbReference>
<dbReference type="OrthoDB" id="323190at2157"/>
<accession>A0A0W1R5E4</accession>
<dbReference type="AlphaFoldDB" id="A0A0W1R5E4"/>
<feature type="transmembrane region" description="Helical" evidence="2">
    <location>
        <begin position="70"/>
        <end position="89"/>
    </location>
</feature>
<organism evidence="3 4">
    <name type="scientific">Haloprofundus marisrubri</name>
    <dbReference type="NCBI Taxonomy" id="1514971"/>
    <lineage>
        <taxon>Archaea</taxon>
        <taxon>Methanobacteriati</taxon>
        <taxon>Methanobacteriota</taxon>
        <taxon>Stenosarchaea group</taxon>
        <taxon>Halobacteria</taxon>
        <taxon>Halobacteriales</taxon>
        <taxon>Haloferacaceae</taxon>
        <taxon>Haloprofundus</taxon>
    </lineage>
</organism>
<dbReference type="Proteomes" id="UP000054387">
    <property type="component" value="Unassembled WGS sequence"/>
</dbReference>
<comment type="caution">
    <text evidence="3">The sequence shown here is derived from an EMBL/GenBank/DDBJ whole genome shotgun (WGS) entry which is preliminary data.</text>
</comment>
<keyword evidence="2" id="KW-0472">Membrane</keyword>
<proteinExistence type="predicted"/>
<evidence type="ECO:0000256" key="2">
    <source>
        <dbReference type="SAM" id="Phobius"/>
    </source>
</evidence>
<feature type="transmembrane region" description="Helical" evidence="2">
    <location>
        <begin position="46"/>
        <end position="64"/>
    </location>
</feature>
<keyword evidence="2" id="KW-1133">Transmembrane helix</keyword>
<dbReference type="STRING" id="1514971.AUR64_18365"/>
<evidence type="ECO:0000313" key="3">
    <source>
        <dbReference type="EMBL" id="KTG08630.1"/>
    </source>
</evidence>
<name>A0A0W1R5E4_9EURY</name>
<feature type="region of interest" description="Disordered" evidence="1">
    <location>
        <begin position="1"/>
        <end position="38"/>
    </location>
</feature>
<sequence length="143" mass="15464">MSDVPRTDEEAASAETPETTEKTESTAAEATDENNSDSTFGRTWRLLLLAMLGFVFATTVLQFQVEGVSALPEIFVSLYVVTVVGYGVVTDSMDTRRFRIALYAGAVAWGGVRLANGDTSLVTYALLGFGAFLLTRELTFTDT</sequence>
<gene>
    <name evidence="3" type="ORF">AUR64_18365</name>
</gene>